<sequence>MLAVLVTVGAGIVVGAVVGEVKGSDPLAEETAPADPGSVAVTKQDIEALLKGHTAALNDGDLKAYTGIFDQKNTALVQQQTRLFNNLRKLPISEMSYQTLSQEGRAQDSFGRGVTFNLDVAFIHRFDGVDLRTVTEWYRWTVTKQKAGTPLLVTKVGGAPAPVSVGSKTVYYPGPWDIWPDVTVVRTPRTIILAPPQLAAQARRASPIAEQAARTTLGWLAQNGAQGAAVPKRFVAALVKGQDQLGNLFRKEKAHEAGVSIPMPAWQRSDGVEIGATRVVMDTASSFFRTADGIGEIFRHEFTHSAMAGLDGGKGGFLGLDNWVVEGFAEYAANRGSPVTANIRYNEGRAYLAGRLPQPFTGRIPDNLSWDVKGMTSVNYLMGHLASRLIAERYGERRLVEFVTACYRDGKPEDALRKVLGVGEEQFQRQWADYVRGQLG</sequence>
<evidence type="ECO:0000313" key="2">
    <source>
        <dbReference type="Proteomes" id="UP000611554"/>
    </source>
</evidence>
<reference evidence="2" key="1">
    <citation type="journal article" date="2019" name="Int. J. Syst. Evol. Microbiol.">
        <title>The Global Catalogue of Microorganisms (GCM) 10K type strain sequencing project: providing services to taxonomists for standard genome sequencing and annotation.</title>
        <authorList>
            <consortium name="The Broad Institute Genomics Platform"/>
            <consortium name="The Broad Institute Genome Sequencing Center for Infectious Disease"/>
            <person name="Wu L."/>
            <person name="Ma J."/>
        </authorList>
    </citation>
    <scope>NUCLEOTIDE SEQUENCE [LARGE SCALE GENOMIC DNA]</scope>
    <source>
        <strain evidence="2">JCM 3115</strain>
    </source>
</reference>
<comment type="caution">
    <text evidence="1">The sequence shown here is derived from an EMBL/GenBank/DDBJ whole genome shotgun (WGS) entry which is preliminary data.</text>
</comment>
<evidence type="ECO:0008006" key="3">
    <source>
        <dbReference type="Google" id="ProtNLM"/>
    </source>
</evidence>
<evidence type="ECO:0000313" key="1">
    <source>
        <dbReference type="EMBL" id="GGQ09693.1"/>
    </source>
</evidence>
<protein>
    <recommendedName>
        <fullName evidence="3">Peptidase MA-like domain-containing protein</fullName>
    </recommendedName>
</protein>
<gene>
    <name evidence="1" type="ORF">GCM10010140_44920</name>
</gene>
<dbReference type="Proteomes" id="UP000611554">
    <property type="component" value="Unassembled WGS sequence"/>
</dbReference>
<dbReference type="EMBL" id="BMQJ01000011">
    <property type="protein sequence ID" value="GGQ09693.1"/>
    <property type="molecule type" value="Genomic_DNA"/>
</dbReference>
<proteinExistence type="predicted"/>
<keyword evidence="2" id="KW-1185">Reference proteome</keyword>
<organism evidence="1 2">
    <name type="scientific">Streptosporangium pseudovulgare</name>
    <dbReference type="NCBI Taxonomy" id="35765"/>
    <lineage>
        <taxon>Bacteria</taxon>
        <taxon>Bacillati</taxon>
        <taxon>Actinomycetota</taxon>
        <taxon>Actinomycetes</taxon>
        <taxon>Streptosporangiales</taxon>
        <taxon>Streptosporangiaceae</taxon>
        <taxon>Streptosporangium</taxon>
    </lineage>
</organism>
<name>A0ABQ2R547_9ACTN</name>
<accession>A0ABQ2R547</accession>